<dbReference type="GO" id="GO:0005506">
    <property type="term" value="F:iron ion binding"/>
    <property type="evidence" value="ECO:0007669"/>
    <property type="project" value="InterPro"/>
</dbReference>
<dbReference type="Gene3D" id="3.10.20.30">
    <property type="match status" value="1"/>
</dbReference>
<dbReference type="InterPro" id="IPR016208">
    <property type="entry name" value="Ald_Oxase/xanthine_DH-like"/>
</dbReference>
<dbReference type="PROSITE" id="PS51085">
    <property type="entry name" value="2FE2S_FER_2"/>
    <property type="match status" value="1"/>
</dbReference>
<dbReference type="Gene3D" id="3.30.465.10">
    <property type="match status" value="1"/>
</dbReference>
<protein>
    <submittedName>
        <fullName evidence="8">FAD binding domain-containing protein</fullName>
    </submittedName>
</protein>
<dbReference type="InterPro" id="IPR036884">
    <property type="entry name" value="2Fe-2S-bd_dom_sf"/>
</dbReference>
<evidence type="ECO:0000256" key="5">
    <source>
        <dbReference type="ARBA" id="ARBA00023004"/>
    </source>
</evidence>
<dbReference type="SUPFAM" id="SSF54292">
    <property type="entry name" value="2Fe-2S ferredoxin-like"/>
    <property type="match status" value="1"/>
</dbReference>
<dbReference type="InterPro" id="IPR005107">
    <property type="entry name" value="CO_DH_flav_C"/>
</dbReference>
<dbReference type="RefSeq" id="WP_321536573.1">
    <property type="nucleotide sequence ID" value="NZ_JARGDL010000018.1"/>
</dbReference>
<dbReference type="GO" id="GO:0051537">
    <property type="term" value="F:2 iron, 2 sulfur cluster binding"/>
    <property type="evidence" value="ECO:0007669"/>
    <property type="project" value="InterPro"/>
</dbReference>
<dbReference type="Proteomes" id="UP001221302">
    <property type="component" value="Unassembled WGS sequence"/>
</dbReference>
<dbReference type="InterPro" id="IPR002346">
    <property type="entry name" value="Mopterin_DH_FAD-bd"/>
</dbReference>
<dbReference type="SMART" id="SM01092">
    <property type="entry name" value="CO_deh_flav_C"/>
    <property type="match status" value="1"/>
</dbReference>
<keyword evidence="2" id="KW-0479">Metal-binding</keyword>
<dbReference type="Gene3D" id="3.30.390.50">
    <property type="entry name" value="CO dehydrogenase flavoprotein, C-terminal domain"/>
    <property type="match status" value="1"/>
</dbReference>
<evidence type="ECO:0000313" key="9">
    <source>
        <dbReference type="Proteomes" id="UP001221302"/>
    </source>
</evidence>
<dbReference type="InterPro" id="IPR012175">
    <property type="entry name" value="Xanth_DH_ssu_bac"/>
</dbReference>
<dbReference type="SUPFAM" id="SSF56176">
    <property type="entry name" value="FAD-binding/transporter-associated domain-like"/>
    <property type="match status" value="1"/>
</dbReference>
<sequence length="466" mass="52123">MTEFILNQKKIVTDILPTTVLLDFIRREQKLTGTKEGCREGDCGACTVLIGELINNKIHYKTVNSCLVPIGSVHRKHIITIEGLTENGSLTPIQNALVDEGGTQCGFCTPGFVVSMTSYFINNKNYDVQKAINTIGGNVCRCTGYHGIIRSLNRTAELLNSADGKSHLEKLISANIIPEYFKKIPKQLKEIKSAKFKIEKPKYLIGGGTDLYVQKWEDIVNSKSLIIVDKKISNEIIKKENEIIIGASVTIEDFITNKTIKKYFPQIEEQLELFGSLPIRNKATIAGNIVNASPIGDLTNILLTLNSKVHLEGKKKRIIPLENFYLGYKLLNKKKNEIVTKITFEIPPKNFQFNFEKVSKRTYLDIASVNSSIGILVKDNIIQDVRISAGGVAPIPLYLKSTSEFLTNKELTSQNVKEATQIAFSEISPISDARGSAEYKKLLLRQLIYAHFILLFPDKINAEELL</sequence>
<dbReference type="InterPro" id="IPR016169">
    <property type="entry name" value="FAD-bd_PCMH_sub2"/>
</dbReference>
<dbReference type="PANTHER" id="PTHR45444">
    <property type="entry name" value="XANTHINE DEHYDROGENASE"/>
    <property type="match status" value="1"/>
</dbReference>
<keyword evidence="4" id="KW-0560">Oxidoreductase</keyword>
<evidence type="ECO:0000256" key="4">
    <source>
        <dbReference type="ARBA" id="ARBA00023002"/>
    </source>
</evidence>
<accession>A0AAE3P2X9</accession>
<keyword evidence="1" id="KW-0285">Flavoprotein</keyword>
<evidence type="ECO:0000256" key="1">
    <source>
        <dbReference type="ARBA" id="ARBA00022630"/>
    </source>
</evidence>
<evidence type="ECO:0000259" key="7">
    <source>
        <dbReference type="PROSITE" id="PS51387"/>
    </source>
</evidence>
<dbReference type="InterPro" id="IPR002888">
    <property type="entry name" value="2Fe-2S-bd"/>
</dbReference>
<evidence type="ECO:0000259" key="6">
    <source>
        <dbReference type="PROSITE" id="PS51085"/>
    </source>
</evidence>
<feature type="domain" description="2Fe-2S ferredoxin-type" evidence="6">
    <location>
        <begin position="1"/>
        <end position="84"/>
    </location>
</feature>
<feature type="domain" description="FAD-binding PCMH-type" evidence="7">
    <location>
        <begin position="173"/>
        <end position="349"/>
    </location>
</feature>
<dbReference type="PANTHER" id="PTHR45444:SF3">
    <property type="entry name" value="XANTHINE DEHYDROGENASE"/>
    <property type="match status" value="1"/>
</dbReference>
<dbReference type="GO" id="GO:0071949">
    <property type="term" value="F:FAD binding"/>
    <property type="evidence" value="ECO:0007669"/>
    <property type="project" value="InterPro"/>
</dbReference>
<proteinExistence type="predicted"/>
<evidence type="ECO:0000256" key="3">
    <source>
        <dbReference type="ARBA" id="ARBA00022827"/>
    </source>
</evidence>
<dbReference type="Pfam" id="PF00941">
    <property type="entry name" value="FAD_binding_5"/>
    <property type="match status" value="1"/>
</dbReference>
<dbReference type="InterPro" id="IPR006058">
    <property type="entry name" value="2Fe2S_fd_BS"/>
</dbReference>
<dbReference type="Pfam" id="PF03450">
    <property type="entry name" value="CO_deh_flav_C"/>
    <property type="match status" value="1"/>
</dbReference>
<evidence type="ECO:0000313" key="8">
    <source>
        <dbReference type="EMBL" id="MDF1612802.1"/>
    </source>
</evidence>
<dbReference type="InterPro" id="IPR001041">
    <property type="entry name" value="2Fe-2S_ferredoxin-type"/>
</dbReference>
<name>A0AAE3P2X9_9BACT</name>
<dbReference type="SUPFAM" id="SSF55447">
    <property type="entry name" value="CO dehydrogenase flavoprotein C-terminal domain-like"/>
    <property type="match status" value="1"/>
</dbReference>
<keyword evidence="3" id="KW-0274">FAD</keyword>
<keyword evidence="5" id="KW-0408">Iron</keyword>
<dbReference type="InterPro" id="IPR036010">
    <property type="entry name" value="2Fe-2S_ferredoxin-like_sf"/>
</dbReference>
<dbReference type="Gene3D" id="1.10.150.120">
    <property type="entry name" value="[2Fe-2S]-binding domain"/>
    <property type="match status" value="1"/>
</dbReference>
<dbReference type="GO" id="GO:0016491">
    <property type="term" value="F:oxidoreductase activity"/>
    <property type="evidence" value="ECO:0007669"/>
    <property type="project" value="UniProtKB-KW"/>
</dbReference>
<dbReference type="InterPro" id="IPR036683">
    <property type="entry name" value="CO_DH_flav_C_dom_sf"/>
</dbReference>
<dbReference type="PIRSF" id="PIRSF036557">
    <property type="entry name" value="XdhA_RC"/>
    <property type="match status" value="1"/>
</dbReference>
<dbReference type="SUPFAM" id="SSF47741">
    <property type="entry name" value="CO dehydrogenase ISP C-domain like"/>
    <property type="match status" value="1"/>
</dbReference>
<dbReference type="CDD" id="cd00207">
    <property type="entry name" value="fer2"/>
    <property type="match status" value="1"/>
</dbReference>
<gene>
    <name evidence="8" type="ORF">P0M35_11620</name>
</gene>
<dbReference type="Pfam" id="PF00111">
    <property type="entry name" value="Fer2"/>
    <property type="match status" value="1"/>
</dbReference>
<dbReference type="InterPro" id="IPR036318">
    <property type="entry name" value="FAD-bd_PCMH-like_sf"/>
</dbReference>
<organism evidence="8 9">
    <name type="scientific">Stygiobacter electus</name>
    <dbReference type="NCBI Taxonomy" id="3032292"/>
    <lineage>
        <taxon>Bacteria</taxon>
        <taxon>Pseudomonadati</taxon>
        <taxon>Ignavibacteriota</taxon>
        <taxon>Ignavibacteria</taxon>
        <taxon>Ignavibacteriales</taxon>
        <taxon>Melioribacteraceae</taxon>
        <taxon>Stygiobacter</taxon>
    </lineage>
</organism>
<comment type="caution">
    <text evidence="8">The sequence shown here is derived from an EMBL/GenBank/DDBJ whole genome shotgun (WGS) entry which is preliminary data.</text>
</comment>
<dbReference type="PROSITE" id="PS00197">
    <property type="entry name" value="2FE2S_FER_1"/>
    <property type="match status" value="1"/>
</dbReference>
<dbReference type="InterPro" id="IPR012675">
    <property type="entry name" value="Beta-grasp_dom_sf"/>
</dbReference>
<dbReference type="InterPro" id="IPR016166">
    <property type="entry name" value="FAD-bd_PCMH"/>
</dbReference>
<keyword evidence="9" id="KW-1185">Reference proteome</keyword>
<evidence type="ECO:0000256" key="2">
    <source>
        <dbReference type="ARBA" id="ARBA00022723"/>
    </source>
</evidence>
<reference evidence="8" key="1">
    <citation type="submission" date="2023-03" db="EMBL/GenBank/DDBJ databases">
        <title>Stygiobacter electus gen. nov., sp. nov., facultatively anaerobic thermotolerant bacterium of the class Ignavibacteria from a well of Yessentuki mineral water deposit.</title>
        <authorList>
            <person name="Podosokorskaya O.A."/>
            <person name="Elcheninov A.G."/>
            <person name="Petrova N.F."/>
            <person name="Zavarzina D.G."/>
            <person name="Kublanov I.V."/>
            <person name="Merkel A.Y."/>
        </authorList>
    </citation>
    <scope>NUCLEOTIDE SEQUENCE</scope>
    <source>
        <strain evidence="8">09-Me</strain>
    </source>
</reference>
<dbReference type="EMBL" id="JARGDL010000018">
    <property type="protein sequence ID" value="MDF1612802.1"/>
    <property type="molecule type" value="Genomic_DNA"/>
</dbReference>
<dbReference type="Pfam" id="PF01799">
    <property type="entry name" value="Fer2_2"/>
    <property type="match status" value="1"/>
</dbReference>
<dbReference type="AlphaFoldDB" id="A0AAE3P2X9"/>
<dbReference type="PROSITE" id="PS51387">
    <property type="entry name" value="FAD_PCMH"/>
    <property type="match status" value="1"/>
</dbReference>